<name>C6RC00_9CORY</name>
<dbReference type="EMBL" id="ACVP01000034">
    <property type="protein sequence ID" value="EET76524.1"/>
    <property type="molecule type" value="Genomic_DNA"/>
</dbReference>
<gene>
    <name evidence="2" type="ORF">CORTU0001_2257</name>
</gene>
<dbReference type="Proteomes" id="UP000004384">
    <property type="component" value="Unassembled WGS sequence"/>
</dbReference>
<protein>
    <submittedName>
        <fullName evidence="2">Uncharacterized protein</fullName>
    </submittedName>
</protein>
<evidence type="ECO:0000313" key="2">
    <source>
        <dbReference type="EMBL" id="EET76524.1"/>
    </source>
</evidence>
<keyword evidence="1" id="KW-0812">Transmembrane</keyword>
<proteinExistence type="predicted"/>
<keyword evidence="1" id="KW-1133">Transmembrane helix</keyword>
<accession>C6RC00</accession>
<evidence type="ECO:0000256" key="1">
    <source>
        <dbReference type="SAM" id="Phobius"/>
    </source>
</evidence>
<sequence length="58" mass="6737">MISFFFNQFFVKFTCVATCAFCVWVVCVFVIKGAWWMPWHAEPMKDVKGCVKPRGVVN</sequence>
<organism evidence="2 3">
    <name type="scientific">Corynebacterium tuberculostearicum SK141</name>
    <dbReference type="NCBI Taxonomy" id="553206"/>
    <lineage>
        <taxon>Bacteria</taxon>
        <taxon>Bacillati</taxon>
        <taxon>Actinomycetota</taxon>
        <taxon>Actinomycetes</taxon>
        <taxon>Mycobacteriales</taxon>
        <taxon>Corynebacteriaceae</taxon>
        <taxon>Corynebacterium</taxon>
    </lineage>
</organism>
<reference evidence="2 3" key="1">
    <citation type="submission" date="2009-06" db="EMBL/GenBank/DDBJ databases">
        <authorList>
            <person name="Dodson R."/>
            <person name="Sebastian Y."/>
            <person name="Madupu R."/>
            <person name="Durkin A.S."/>
            <person name="Torralba M."/>
            <person name="Methe B."/>
            <person name="Sutton G.G."/>
            <person name="Strausberg R.L."/>
            <person name="Nelson K.E."/>
        </authorList>
    </citation>
    <scope>NUCLEOTIDE SEQUENCE [LARGE SCALE GENOMIC DNA]</scope>
    <source>
        <strain evidence="2 3">SK141</strain>
    </source>
</reference>
<feature type="transmembrane region" description="Helical" evidence="1">
    <location>
        <begin position="9"/>
        <end position="31"/>
    </location>
</feature>
<comment type="caution">
    <text evidence="2">The sequence shown here is derived from an EMBL/GenBank/DDBJ whole genome shotgun (WGS) entry which is preliminary data.</text>
</comment>
<keyword evidence="1" id="KW-0472">Membrane</keyword>
<evidence type="ECO:0000313" key="3">
    <source>
        <dbReference type="Proteomes" id="UP000004384"/>
    </source>
</evidence>
<dbReference type="AlphaFoldDB" id="C6RC00"/>